<evidence type="ECO:0000259" key="2">
    <source>
        <dbReference type="Pfam" id="PF01261"/>
    </source>
</evidence>
<feature type="domain" description="Xylose isomerase-like TIM barrel" evidence="2">
    <location>
        <begin position="57"/>
        <end position="268"/>
    </location>
</feature>
<feature type="chain" id="PRO_5042213472" evidence="1">
    <location>
        <begin position="27"/>
        <end position="297"/>
    </location>
</feature>
<dbReference type="AlphaFoldDB" id="A0AAE3M8H7"/>
<dbReference type="InterPro" id="IPR013022">
    <property type="entry name" value="Xyl_isomerase-like_TIM-brl"/>
</dbReference>
<dbReference type="Pfam" id="PF01261">
    <property type="entry name" value="AP_endonuc_2"/>
    <property type="match status" value="1"/>
</dbReference>
<evidence type="ECO:0000313" key="4">
    <source>
        <dbReference type="Proteomes" id="UP001209229"/>
    </source>
</evidence>
<dbReference type="RefSeq" id="WP_301192385.1">
    <property type="nucleotide sequence ID" value="NZ_JAPDPJ010000067.1"/>
</dbReference>
<dbReference type="SUPFAM" id="SSF51658">
    <property type="entry name" value="Xylose isomerase-like"/>
    <property type="match status" value="1"/>
</dbReference>
<name>A0AAE3M8H7_9BACT</name>
<dbReference type="Proteomes" id="UP001209229">
    <property type="component" value="Unassembled WGS sequence"/>
</dbReference>
<dbReference type="EMBL" id="JAPDPJ010000067">
    <property type="protein sequence ID" value="MCW3788829.1"/>
    <property type="molecule type" value="Genomic_DNA"/>
</dbReference>
<protein>
    <submittedName>
        <fullName evidence="3">Sugar phosphate isomerase/epimerase</fullName>
    </submittedName>
</protein>
<proteinExistence type="predicted"/>
<dbReference type="InterPro" id="IPR036237">
    <property type="entry name" value="Xyl_isomerase-like_sf"/>
</dbReference>
<reference evidence="3" key="1">
    <citation type="submission" date="2022-10" db="EMBL/GenBank/DDBJ databases">
        <authorList>
            <person name="Yu W.X."/>
        </authorList>
    </citation>
    <scope>NUCLEOTIDE SEQUENCE</scope>
    <source>
        <strain evidence="3">AAT</strain>
    </source>
</reference>
<dbReference type="GO" id="GO:0016853">
    <property type="term" value="F:isomerase activity"/>
    <property type="evidence" value="ECO:0007669"/>
    <property type="project" value="UniProtKB-KW"/>
</dbReference>
<comment type="caution">
    <text evidence="3">The sequence shown here is derived from an EMBL/GenBank/DDBJ whole genome shotgun (WGS) entry which is preliminary data.</text>
</comment>
<evidence type="ECO:0000313" key="3">
    <source>
        <dbReference type="EMBL" id="MCW3788829.1"/>
    </source>
</evidence>
<sequence>MIYSRRAFINIIAKASLLLCSPVVMSNNKKPMNKINPGIQLYTVRNEIKNDLWLTLKKIADVGFKEIELYMDDNTSLLFGYQPEEFFTRVNDLGLKVIGQHILSGQHGEQPYSLTKGFESLVEILSKYEVPYLTHVWLHPEERKSLNDYKHLAELQNKCGAYCKSANIQLTYHNHDFEFVKMEGEMPYDVMIKNSDPDLLKLEVDFYWMYAAGVDPLIYITQLGNRVEQWHFKDMKKDSTDFIELGLGRINYDEIMKYLKSSDVKHVLIDQDELTMPMEDSLRINLKELNRLLAIMD</sequence>
<keyword evidence="1" id="KW-0732">Signal</keyword>
<evidence type="ECO:0000256" key="1">
    <source>
        <dbReference type="SAM" id="SignalP"/>
    </source>
</evidence>
<dbReference type="PANTHER" id="PTHR12110:SF41">
    <property type="entry name" value="INOSOSE DEHYDRATASE"/>
    <property type="match status" value="1"/>
</dbReference>
<accession>A0AAE3M8H7</accession>
<dbReference type="Gene3D" id="3.20.20.150">
    <property type="entry name" value="Divalent-metal-dependent TIM barrel enzymes"/>
    <property type="match status" value="1"/>
</dbReference>
<dbReference type="InterPro" id="IPR050312">
    <property type="entry name" value="IolE/XylAMocC-like"/>
</dbReference>
<organism evidence="3 4">
    <name type="scientific">Plebeiibacterium sediminum</name>
    <dbReference type="NCBI Taxonomy" id="2992112"/>
    <lineage>
        <taxon>Bacteria</taxon>
        <taxon>Pseudomonadati</taxon>
        <taxon>Bacteroidota</taxon>
        <taxon>Bacteroidia</taxon>
        <taxon>Marinilabiliales</taxon>
        <taxon>Marinilabiliaceae</taxon>
        <taxon>Plebeiibacterium</taxon>
    </lineage>
</organism>
<keyword evidence="4" id="KW-1185">Reference proteome</keyword>
<gene>
    <name evidence="3" type="ORF">OM075_20325</name>
</gene>
<dbReference type="PANTHER" id="PTHR12110">
    <property type="entry name" value="HYDROXYPYRUVATE ISOMERASE"/>
    <property type="match status" value="1"/>
</dbReference>
<feature type="signal peptide" evidence="1">
    <location>
        <begin position="1"/>
        <end position="26"/>
    </location>
</feature>
<keyword evidence="3" id="KW-0413">Isomerase</keyword>